<reference evidence="1" key="1">
    <citation type="submission" date="2020-09" db="EMBL/GenBank/DDBJ databases">
        <title>Genome-Enabled Discovery of Anthraquinone Biosynthesis in Senna tora.</title>
        <authorList>
            <person name="Kang S.-H."/>
            <person name="Pandey R.P."/>
            <person name="Lee C.-M."/>
            <person name="Sim J.-S."/>
            <person name="Jeong J.-T."/>
            <person name="Choi B.-S."/>
            <person name="Jung M."/>
            <person name="Ginzburg D."/>
            <person name="Zhao K."/>
            <person name="Won S.Y."/>
            <person name="Oh T.-J."/>
            <person name="Yu Y."/>
            <person name="Kim N.-H."/>
            <person name="Lee O.R."/>
            <person name="Lee T.-H."/>
            <person name="Bashyal P."/>
            <person name="Kim T.-S."/>
            <person name="Lee W.-H."/>
            <person name="Kawkins C."/>
            <person name="Kim C.-K."/>
            <person name="Kim J.S."/>
            <person name="Ahn B.O."/>
            <person name="Rhee S.Y."/>
            <person name="Sohng J.K."/>
        </authorList>
    </citation>
    <scope>NUCLEOTIDE SEQUENCE</scope>
    <source>
        <tissue evidence="1">Leaf</tissue>
    </source>
</reference>
<evidence type="ECO:0000313" key="1">
    <source>
        <dbReference type="EMBL" id="KAF7835857.1"/>
    </source>
</evidence>
<dbReference type="Proteomes" id="UP000634136">
    <property type="component" value="Unassembled WGS sequence"/>
</dbReference>
<comment type="caution">
    <text evidence="1">The sequence shown here is derived from an EMBL/GenBank/DDBJ whole genome shotgun (WGS) entry which is preliminary data.</text>
</comment>
<dbReference type="EMBL" id="JAAIUW010000004">
    <property type="protein sequence ID" value="KAF7835857.1"/>
    <property type="molecule type" value="Genomic_DNA"/>
</dbReference>
<organism evidence="1 2">
    <name type="scientific">Senna tora</name>
    <dbReference type="NCBI Taxonomy" id="362788"/>
    <lineage>
        <taxon>Eukaryota</taxon>
        <taxon>Viridiplantae</taxon>
        <taxon>Streptophyta</taxon>
        <taxon>Embryophyta</taxon>
        <taxon>Tracheophyta</taxon>
        <taxon>Spermatophyta</taxon>
        <taxon>Magnoliopsida</taxon>
        <taxon>eudicotyledons</taxon>
        <taxon>Gunneridae</taxon>
        <taxon>Pentapetalae</taxon>
        <taxon>rosids</taxon>
        <taxon>fabids</taxon>
        <taxon>Fabales</taxon>
        <taxon>Fabaceae</taxon>
        <taxon>Caesalpinioideae</taxon>
        <taxon>Cassia clade</taxon>
        <taxon>Senna</taxon>
    </lineage>
</organism>
<dbReference type="AlphaFoldDB" id="A0A834X1I3"/>
<evidence type="ECO:0000313" key="2">
    <source>
        <dbReference type="Proteomes" id="UP000634136"/>
    </source>
</evidence>
<protein>
    <submittedName>
        <fullName evidence="1">Uncharacterized protein</fullName>
    </submittedName>
</protein>
<gene>
    <name evidence="1" type="ORF">G2W53_010716</name>
</gene>
<accession>A0A834X1I3</accession>
<name>A0A834X1I3_9FABA</name>
<proteinExistence type="predicted"/>
<sequence>MERYWSVERVVAASTTEGDGGEAPLYAEL</sequence>
<keyword evidence="2" id="KW-1185">Reference proteome</keyword>